<accession>A0A930XW13</accession>
<organism evidence="1 2">
    <name type="scientific">Candidatus Amphirhobacter heronislandensis</name>
    <dbReference type="NCBI Taxonomy" id="1732024"/>
    <lineage>
        <taxon>Bacteria</taxon>
        <taxon>Pseudomonadati</taxon>
        <taxon>Pseudomonadota</taxon>
        <taxon>Gammaproteobacteria</taxon>
        <taxon>Candidatus Tethybacterales</taxon>
        <taxon>Candidatus Tethybacteraceae</taxon>
        <taxon>Candidatus Amphirhobacter</taxon>
    </lineage>
</organism>
<comment type="caution">
    <text evidence="1">The sequence shown here is derived from an EMBL/GenBank/DDBJ whole genome shotgun (WGS) entry which is preliminary data.</text>
</comment>
<dbReference type="AlphaFoldDB" id="A0A930XW13"/>
<keyword evidence="1" id="KW-0418">Kinase</keyword>
<dbReference type="SUPFAM" id="SSF53218">
    <property type="entry name" value="Molybdenum cofactor biosynthesis proteins"/>
    <property type="match status" value="1"/>
</dbReference>
<dbReference type="EMBL" id="JADHEI010000009">
    <property type="protein sequence ID" value="MBF2734617.1"/>
    <property type="molecule type" value="Genomic_DNA"/>
</dbReference>
<dbReference type="GO" id="GO:0016301">
    <property type="term" value="F:kinase activity"/>
    <property type="evidence" value="ECO:0007669"/>
    <property type="project" value="UniProtKB-KW"/>
</dbReference>
<dbReference type="InterPro" id="IPR036425">
    <property type="entry name" value="MoaB/Mog-like_dom_sf"/>
</dbReference>
<evidence type="ECO:0000313" key="2">
    <source>
        <dbReference type="Proteomes" id="UP000604381"/>
    </source>
</evidence>
<dbReference type="Gene3D" id="3.40.980.10">
    <property type="entry name" value="MoaB/Mog-like domain"/>
    <property type="match status" value="1"/>
</dbReference>
<protein>
    <submittedName>
        <fullName evidence="1">4-diphosphocytidyl-2C-methyl-D-erythritol kinase</fullName>
    </submittedName>
</protein>
<dbReference type="Proteomes" id="UP000604381">
    <property type="component" value="Unassembled WGS sequence"/>
</dbReference>
<proteinExistence type="predicted"/>
<feature type="non-terminal residue" evidence="1">
    <location>
        <position position="297"/>
    </location>
</feature>
<evidence type="ECO:0000313" key="1">
    <source>
        <dbReference type="EMBL" id="MBF2734617.1"/>
    </source>
</evidence>
<keyword evidence="2" id="KW-1185">Reference proteome</keyword>
<reference evidence="1" key="1">
    <citation type="submission" date="2020-10" db="EMBL/GenBank/DDBJ databases">
        <title>An improved Amphimedon queenslandica hologenome assembly reveals how three proteobacterial symbionts can extend the metabolic phenotypic of their marine sponge host.</title>
        <authorList>
            <person name="Degnan B."/>
            <person name="Degnan S."/>
            <person name="Xiang X."/>
        </authorList>
    </citation>
    <scope>NUCLEOTIDE SEQUENCE</scope>
    <source>
        <strain evidence="1">AqS2</strain>
    </source>
</reference>
<gene>
    <name evidence="1" type="ORF">ISN26_00730</name>
</gene>
<keyword evidence="1" id="KW-0808">Transferase</keyword>
<name>A0A930XW13_9GAMM</name>
<sequence>MKTAAARGCVLAHALRLPEGRIAKGSRLTAADLRACAAAGIEELTVLRLAAGDLGEDAAAARAAKAAAGPQLRTAKAVAGRVNAFAKRAGLFRVDEKALRRLNAIDPALTIATLPDRQHVAKGQMVATVKAIRFAARAASVARWERGASAMHVAPYRRLRAGLIQTTLPTTRQSLLAKGVALTESRLRDCEALLAEQQTCAHDDAELAAALAQARRSRLDLLLVLGASSVCDPHDVVPAAIRACGGEVIQVGMPVDPGNLLVLGRLGRAYVIGMPSCARSPKENGFDWVLRRICAGE</sequence>